<evidence type="ECO:0000256" key="12">
    <source>
        <dbReference type="ARBA" id="ARBA00023170"/>
    </source>
</evidence>
<dbReference type="NCBIfam" id="TIGR01783">
    <property type="entry name" value="TonB-siderophor"/>
    <property type="match status" value="1"/>
</dbReference>
<dbReference type="PROSITE" id="PS01156">
    <property type="entry name" value="TONB_DEPENDENT_REC_2"/>
    <property type="match status" value="1"/>
</dbReference>
<evidence type="ECO:0000256" key="10">
    <source>
        <dbReference type="ARBA" id="ARBA00023077"/>
    </source>
</evidence>
<dbReference type="SUPFAM" id="SSF56935">
    <property type="entry name" value="Porins"/>
    <property type="match status" value="1"/>
</dbReference>
<sequence>MKNKHKPFGFVLKPMAVAIHMALTVAVLTTSTVVMADEIRVQHYNIQAGDLVTALNQFALQSKVALVGDNKKLTGLKSGGLIGSYGVEQGFAKLLEQSNLHAQKTQLGYMIVEKPKAQPSAEPQHQAMQYPANPITDDANALPVIELRASQSLADQSKNNYTVSRSSSATKLDLALKDTPQSISIITQKQIEEQNLQNVNDVLEATPGITVSNFGVPGAGRATFYSRGYEISNVMVDGNPTLISGSRGMELLAGYDTIIYDRVEVTRGSTGLSTGTGDPSGSINFVRKRPSKEAEGSAKLSYGRWDKKRVELDVSQPFNQDASIRGRFVAAYSQGDSYIDRLSEESKIFYGIIEADLGDQTTLALGGTFFDKDVDAASPHMTSAVVDESVANGVFDGGRNWNAATDWSYAHIRNWNGFITLDHKFNDNWKLSTNYQYSKSTPDRKWGVIGSSWYNEEYNTASYSIGREKPNSDIHNLDMTLMGKFDLFGREAQIATGINGYQSKTFDPIYNNEIYQPCRVGTTNVNPCVSLDDWNNGAMPYPENSGIFKIKYGQFPIDDYRNSYYDRTERQYGYFFSTKFEPLERLKVILGTRYNHYNIYTDYYLKSNPSDDYAYNYKPKDKWVPYVGLIYDLAENTTIYGSYTGIYKTQLKKDIYDDFLPFIEGNSYEVGLKSSLFNDTLNLSTAIFRMKEENVATNYFGGVPKDENGKNYTCTNVESDASTSTCVPKYAADGPTVTGFEVTAQGQITPDWLIHAGYTYLHIEQPVDGYARLNSLSMTNGDYSYERPKHAINLTTSYKVIDDLTVGGSLRWKSKTTQEANLLTTQGKEMDVNSILSQGSFMVVDLMGRYKINDYVSAGLNINNLFDKSYKTNSLASLYGTPRSATVSLNFKF</sequence>
<dbReference type="GO" id="GO:0009279">
    <property type="term" value="C:cell outer membrane"/>
    <property type="evidence" value="ECO:0007669"/>
    <property type="project" value="UniProtKB-SubCell"/>
</dbReference>
<dbReference type="GO" id="GO:0015344">
    <property type="term" value="F:siderophore uptake transmembrane transporter activity"/>
    <property type="evidence" value="ECO:0007669"/>
    <property type="project" value="TreeGrafter"/>
</dbReference>
<evidence type="ECO:0000256" key="16">
    <source>
        <dbReference type="RuleBase" id="RU003357"/>
    </source>
</evidence>
<evidence type="ECO:0000256" key="14">
    <source>
        <dbReference type="PROSITE-ProRule" id="PRU01360"/>
    </source>
</evidence>
<dbReference type="Proteomes" id="UP000093391">
    <property type="component" value="Chromosome"/>
</dbReference>
<name>A0A1B2LXS8_9GAMM</name>
<dbReference type="InterPro" id="IPR039426">
    <property type="entry name" value="TonB-dep_rcpt-like"/>
</dbReference>
<organism evidence="19 20">
    <name type="scientific">Acinetobacter larvae</name>
    <dbReference type="NCBI Taxonomy" id="1789224"/>
    <lineage>
        <taxon>Bacteria</taxon>
        <taxon>Pseudomonadati</taxon>
        <taxon>Pseudomonadota</taxon>
        <taxon>Gammaproteobacteria</taxon>
        <taxon>Moraxellales</taxon>
        <taxon>Moraxellaceae</taxon>
        <taxon>Acinetobacter</taxon>
    </lineage>
</organism>
<proteinExistence type="inferred from homology"/>
<dbReference type="PANTHER" id="PTHR32552:SF74">
    <property type="entry name" value="HYDROXAMATE SIDEROPHORE RECEPTOR FHUE"/>
    <property type="match status" value="1"/>
</dbReference>
<evidence type="ECO:0000256" key="8">
    <source>
        <dbReference type="ARBA" id="ARBA00023004"/>
    </source>
</evidence>
<dbReference type="InterPro" id="IPR012910">
    <property type="entry name" value="Plug_dom"/>
</dbReference>
<evidence type="ECO:0000256" key="17">
    <source>
        <dbReference type="SAM" id="MobiDB-lite"/>
    </source>
</evidence>
<dbReference type="InterPro" id="IPR000531">
    <property type="entry name" value="Beta-barrel_TonB"/>
</dbReference>
<dbReference type="OrthoDB" id="6664537at2"/>
<dbReference type="Gene3D" id="2.40.170.20">
    <property type="entry name" value="TonB-dependent receptor, beta-barrel domain"/>
    <property type="match status" value="1"/>
</dbReference>
<accession>A0A1B2LXS8</accession>
<keyword evidence="9" id="KW-0406">Ion transport</keyword>
<dbReference type="KEGG" id="ala:BFG52_04835"/>
<feature type="domain" description="Secretin/TonB short N-terminal" evidence="18">
    <location>
        <begin position="64"/>
        <end position="114"/>
    </location>
</feature>
<feature type="compositionally biased region" description="Low complexity" evidence="17">
    <location>
        <begin position="269"/>
        <end position="282"/>
    </location>
</feature>
<keyword evidence="4 14" id="KW-1134">Transmembrane beta strand</keyword>
<evidence type="ECO:0000256" key="6">
    <source>
        <dbReference type="ARBA" id="ARBA00022692"/>
    </source>
</evidence>
<dbReference type="PANTHER" id="PTHR32552">
    <property type="entry name" value="FERRICHROME IRON RECEPTOR-RELATED"/>
    <property type="match status" value="1"/>
</dbReference>
<dbReference type="GO" id="GO:0015891">
    <property type="term" value="P:siderophore transport"/>
    <property type="evidence" value="ECO:0007669"/>
    <property type="project" value="InterPro"/>
</dbReference>
<feature type="short sequence motif" description="TonB C-terminal box" evidence="15">
    <location>
        <begin position="876"/>
        <end position="893"/>
    </location>
</feature>
<evidence type="ECO:0000256" key="13">
    <source>
        <dbReference type="ARBA" id="ARBA00023237"/>
    </source>
</evidence>
<dbReference type="Gene3D" id="3.55.50.30">
    <property type="match status" value="1"/>
</dbReference>
<dbReference type="STRING" id="1789224.BFG52_04835"/>
<comment type="similarity">
    <text evidence="2 14 16">Belongs to the TonB-dependent receptor family.</text>
</comment>
<dbReference type="FunFam" id="2.170.130.10:FF:000010">
    <property type="entry name" value="Ferripyoverdine receptor"/>
    <property type="match status" value="1"/>
</dbReference>
<keyword evidence="7" id="KW-0732">Signal</keyword>
<dbReference type="InterPro" id="IPR010105">
    <property type="entry name" value="TonB_sidphr_rcpt"/>
</dbReference>
<dbReference type="EMBL" id="CP016895">
    <property type="protein sequence ID" value="AOA57747.1"/>
    <property type="molecule type" value="Genomic_DNA"/>
</dbReference>
<dbReference type="Pfam" id="PF07715">
    <property type="entry name" value="Plug"/>
    <property type="match status" value="1"/>
</dbReference>
<evidence type="ECO:0000256" key="7">
    <source>
        <dbReference type="ARBA" id="ARBA00022729"/>
    </source>
</evidence>
<dbReference type="InterPro" id="IPR011662">
    <property type="entry name" value="Secretin/TonB_short_N"/>
</dbReference>
<evidence type="ECO:0000313" key="20">
    <source>
        <dbReference type="Proteomes" id="UP000093391"/>
    </source>
</evidence>
<keyword evidence="8" id="KW-0408">Iron</keyword>
<keyword evidence="12" id="KW-0675">Receptor</keyword>
<keyword evidence="20" id="KW-1185">Reference proteome</keyword>
<dbReference type="InterPro" id="IPR036942">
    <property type="entry name" value="Beta-barrel_TonB_sf"/>
</dbReference>
<evidence type="ECO:0000256" key="4">
    <source>
        <dbReference type="ARBA" id="ARBA00022452"/>
    </source>
</evidence>
<evidence type="ECO:0000256" key="9">
    <source>
        <dbReference type="ARBA" id="ARBA00023065"/>
    </source>
</evidence>
<evidence type="ECO:0000256" key="1">
    <source>
        <dbReference type="ARBA" id="ARBA00004571"/>
    </source>
</evidence>
<dbReference type="GO" id="GO:0038023">
    <property type="term" value="F:signaling receptor activity"/>
    <property type="evidence" value="ECO:0007669"/>
    <property type="project" value="InterPro"/>
</dbReference>
<keyword evidence="5" id="KW-0410">Iron transport</keyword>
<protein>
    <recommendedName>
        <fullName evidence="18">Secretin/TonB short N-terminal domain-containing protein</fullName>
    </recommendedName>
</protein>
<dbReference type="RefSeq" id="WP_067553206.1">
    <property type="nucleotide sequence ID" value="NZ_CP016895.1"/>
</dbReference>
<reference evidence="19 20" key="1">
    <citation type="submission" date="2016-08" db="EMBL/GenBank/DDBJ databases">
        <authorList>
            <person name="Seilhamer J.J."/>
        </authorList>
    </citation>
    <scope>NUCLEOTIDE SEQUENCE [LARGE SCALE GENOMIC DNA]</scope>
    <source>
        <strain evidence="19 20">BRTC-1</strain>
    </source>
</reference>
<dbReference type="PROSITE" id="PS52016">
    <property type="entry name" value="TONB_DEPENDENT_REC_3"/>
    <property type="match status" value="1"/>
</dbReference>
<gene>
    <name evidence="19" type="ORF">BFG52_04835</name>
</gene>
<keyword evidence="6 14" id="KW-0812">Transmembrane</keyword>
<evidence type="ECO:0000256" key="3">
    <source>
        <dbReference type="ARBA" id="ARBA00022448"/>
    </source>
</evidence>
<dbReference type="CDD" id="cd01347">
    <property type="entry name" value="ligand_gated_channel"/>
    <property type="match status" value="1"/>
</dbReference>
<dbReference type="Pfam" id="PF00593">
    <property type="entry name" value="TonB_dep_Rec_b-barrel"/>
    <property type="match status" value="1"/>
</dbReference>
<keyword evidence="11 14" id="KW-0472">Membrane</keyword>
<keyword evidence="3 14" id="KW-0813">Transport</keyword>
<feature type="region of interest" description="Disordered" evidence="17">
    <location>
        <begin position="269"/>
        <end position="290"/>
    </location>
</feature>
<evidence type="ECO:0000256" key="11">
    <source>
        <dbReference type="ARBA" id="ARBA00023136"/>
    </source>
</evidence>
<dbReference type="InterPro" id="IPR037066">
    <property type="entry name" value="Plug_dom_sf"/>
</dbReference>
<dbReference type="Gene3D" id="2.170.130.10">
    <property type="entry name" value="TonB-dependent receptor, plug domain"/>
    <property type="match status" value="1"/>
</dbReference>
<evidence type="ECO:0000313" key="19">
    <source>
        <dbReference type="EMBL" id="AOA57747.1"/>
    </source>
</evidence>
<evidence type="ECO:0000259" key="18">
    <source>
        <dbReference type="SMART" id="SM00965"/>
    </source>
</evidence>
<dbReference type="InterPro" id="IPR010917">
    <property type="entry name" value="TonB_rcpt_CS"/>
</dbReference>
<keyword evidence="13 14" id="KW-0998">Cell outer membrane</keyword>
<evidence type="ECO:0000256" key="2">
    <source>
        <dbReference type="ARBA" id="ARBA00009810"/>
    </source>
</evidence>
<comment type="subcellular location">
    <subcellularLocation>
        <location evidence="1 14">Cell outer membrane</location>
        <topology evidence="1 14">Multi-pass membrane protein</topology>
    </subcellularLocation>
</comment>
<evidence type="ECO:0000256" key="15">
    <source>
        <dbReference type="PROSITE-ProRule" id="PRU10144"/>
    </source>
</evidence>
<dbReference type="AlphaFoldDB" id="A0A1B2LXS8"/>
<dbReference type="SMART" id="SM00965">
    <property type="entry name" value="STN"/>
    <property type="match status" value="1"/>
</dbReference>
<evidence type="ECO:0000256" key="5">
    <source>
        <dbReference type="ARBA" id="ARBA00022496"/>
    </source>
</evidence>
<keyword evidence="10 16" id="KW-0798">TonB box</keyword>